<dbReference type="InterPro" id="IPR036179">
    <property type="entry name" value="Ig-like_dom_sf"/>
</dbReference>
<evidence type="ECO:0000313" key="3">
    <source>
        <dbReference type="Proteomes" id="UP000550309"/>
    </source>
</evidence>
<dbReference type="SMART" id="SM00409">
    <property type="entry name" value="IG"/>
    <property type="match status" value="1"/>
</dbReference>
<dbReference type="InterPro" id="IPR003599">
    <property type="entry name" value="Ig_sub"/>
</dbReference>
<dbReference type="Proteomes" id="UP000550309">
    <property type="component" value="Unassembled WGS sequence"/>
</dbReference>
<dbReference type="InterPro" id="IPR013783">
    <property type="entry name" value="Ig-like_fold"/>
</dbReference>
<sequence length="101" mass="11677">SPLVQQDPLSHRPARELLEEDNVTLRCRRWWNLWLTQMRFYHEGKDLGGSLQRSELSLPPLQLQHRGRYRCGGRVGSKSSAWEESAPVTVTVHGEHPHTLI</sequence>
<dbReference type="AlphaFoldDB" id="A0A7K6ACZ1"/>
<dbReference type="Gene3D" id="2.60.40.10">
    <property type="entry name" value="Immunoglobulins"/>
    <property type="match status" value="1"/>
</dbReference>
<feature type="non-terminal residue" evidence="2">
    <location>
        <position position="101"/>
    </location>
</feature>
<proteinExistence type="predicted"/>
<dbReference type="OrthoDB" id="6151406at2759"/>
<organism evidence="2 3">
    <name type="scientific">Onychorhynchus coronatus</name>
    <name type="common">Royal flycatcher</name>
    <dbReference type="NCBI Taxonomy" id="360224"/>
    <lineage>
        <taxon>Eukaryota</taxon>
        <taxon>Metazoa</taxon>
        <taxon>Chordata</taxon>
        <taxon>Craniata</taxon>
        <taxon>Vertebrata</taxon>
        <taxon>Euteleostomi</taxon>
        <taxon>Archelosauria</taxon>
        <taxon>Archosauria</taxon>
        <taxon>Dinosauria</taxon>
        <taxon>Saurischia</taxon>
        <taxon>Theropoda</taxon>
        <taxon>Coelurosauria</taxon>
        <taxon>Aves</taxon>
        <taxon>Neognathae</taxon>
        <taxon>Neoaves</taxon>
        <taxon>Telluraves</taxon>
        <taxon>Australaves</taxon>
        <taxon>Passeriformes</taxon>
        <taxon>Tyrannidae</taxon>
        <taxon>Onychorhynchus</taxon>
    </lineage>
</organism>
<gene>
    <name evidence="2" type="primary">Fcgr3_0</name>
    <name evidence="2" type="ORF">ONYCOR_R15814</name>
</gene>
<feature type="non-terminal residue" evidence="2">
    <location>
        <position position="1"/>
    </location>
</feature>
<evidence type="ECO:0000259" key="1">
    <source>
        <dbReference type="SMART" id="SM00409"/>
    </source>
</evidence>
<evidence type="ECO:0000313" key="2">
    <source>
        <dbReference type="EMBL" id="NWU87852.1"/>
    </source>
</evidence>
<keyword evidence="3" id="KW-1185">Reference proteome</keyword>
<comment type="caution">
    <text evidence="2">The sequence shown here is derived from an EMBL/GenBank/DDBJ whole genome shotgun (WGS) entry which is preliminary data.</text>
</comment>
<name>A0A7K6ACZ1_ONYCO</name>
<accession>A0A7K6ACZ1</accession>
<feature type="domain" description="Immunoglobulin" evidence="1">
    <location>
        <begin position="12"/>
        <end position="93"/>
    </location>
</feature>
<dbReference type="EMBL" id="VZRK01000938">
    <property type="protein sequence ID" value="NWU87852.1"/>
    <property type="molecule type" value="Genomic_DNA"/>
</dbReference>
<dbReference type="SUPFAM" id="SSF48726">
    <property type="entry name" value="Immunoglobulin"/>
    <property type="match status" value="1"/>
</dbReference>
<protein>
    <submittedName>
        <fullName evidence="2">FCGR3 protein</fullName>
    </submittedName>
</protein>
<reference evidence="2 3" key="1">
    <citation type="submission" date="2019-09" db="EMBL/GenBank/DDBJ databases">
        <title>Bird 10,000 Genomes (B10K) Project - Family phase.</title>
        <authorList>
            <person name="Zhang G."/>
        </authorList>
    </citation>
    <scope>NUCLEOTIDE SEQUENCE [LARGE SCALE GENOMIC DNA]</scope>
    <source>
        <strain evidence="2">B10K-DU-028-75</strain>
        <tissue evidence="2">Mixed tissue sample</tissue>
    </source>
</reference>